<dbReference type="RefSeq" id="WP_090414492.1">
    <property type="nucleotide sequence ID" value="NZ_FNOY01000036.1"/>
</dbReference>
<keyword evidence="3" id="KW-1185">Reference proteome</keyword>
<feature type="chain" id="PRO_5011615936" description="Lipoprotein" evidence="1">
    <location>
        <begin position="26"/>
        <end position="67"/>
    </location>
</feature>
<evidence type="ECO:0000313" key="2">
    <source>
        <dbReference type="EMBL" id="SDY45090.1"/>
    </source>
</evidence>
<reference evidence="2 3" key="1">
    <citation type="submission" date="2016-10" db="EMBL/GenBank/DDBJ databases">
        <authorList>
            <person name="de Groot N.N."/>
        </authorList>
    </citation>
    <scope>NUCLEOTIDE SEQUENCE [LARGE SCALE GENOMIC DNA]</scope>
    <source>
        <strain evidence="2 3">Nm1</strain>
    </source>
</reference>
<evidence type="ECO:0000256" key="1">
    <source>
        <dbReference type="SAM" id="SignalP"/>
    </source>
</evidence>
<proteinExistence type="predicted"/>
<name>A0A1H3JYQ0_9PROT</name>
<dbReference type="AlphaFoldDB" id="A0A1H3JYQ0"/>
<gene>
    <name evidence="2" type="ORF">SAMN05421881_103624</name>
</gene>
<feature type="signal peptide" evidence="1">
    <location>
        <begin position="1"/>
        <end position="25"/>
    </location>
</feature>
<dbReference type="STRING" id="44576.SAMN05421881_103624"/>
<sequence>MKVVYAIAIVTAVLFLSACGRPSQALPETEKEAYEKIVAGEKLDCPHGLDGNGKCLKEGDSGIPDGH</sequence>
<organism evidence="2 3">
    <name type="scientific">Nitrosomonas halophila</name>
    <dbReference type="NCBI Taxonomy" id="44576"/>
    <lineage>
        <taxon>Bacteria</taxon>
        <taxon>Pseudomonadati</taxon>
        <taxon>Pseudomonadota</taxon>
        <taxon>Betaproteobacteria</taxon>
        <taxon>Nitrosomonadales</taxon>
        <taxon>Nitrosomonadaceae</taxon>
        <taxon>Nitrosomonas</taxon>
    </lineage>
</organism>
<dbReference type="PROSITE" id="PS51257">
    <property type="entry name" value="PROKAR_LIPOPROTEIN"/>
    <property type="match status" value="1"/>
</dbReference>
<dbReference type="OrthoDB" id="8548246at2"/>
<dbReference type="Proteomes" id="UP000198640">
    <property type="component" value="Unassembled WGS sequence"/>
</dbReference>
<dbReference type="EMBL" id="FNOY01000036">
    <property type="protein sequence ID" value="SDY45090.1"/>
    <property type="molecule type" value="Genomic_DNA"/>
</dbReference>
<keyword evidence="1" id="KW-0732">Signal</keyword>
<protein>
    <recommendedName>
        <fullName evidence="4">Lipoprotein</fullName>
    </recommendedName>
</protein>
<evidence type="ECO:0000313" key="3">
    <source>
        <dbReference type="Proteomes" id="UP000198640"/>
    </source>
</evidence>
<evidence type="ECO:0008006" key="4">
    <source>
        <dbReference type="Google" id="ProtNLM"/>
    </source>
</evidence>
<accession>A0A1H3JYQ0</accession>